<name>A0A4Y2TBX4_ARAVE</name>
<protein>
    <submittedName>
        <fullName evidence="1">Uncharacterized protein</fullName>
    </submittedName>
</protein>
<dbReference type="Proteomes" id="UP000499080">
    <property type="component" value="Unassembled WGS sequence"/>
</dbReference>
<sequence length="90" mass="9522">MSPFLNPSQQLYRLGGHGTVMYRSPPHGPVPDAMTTTVPVGWTWDSDVQIATPCPVSDAMTATVTRGSDVQNVARSSLARSAGLGILLII</sequence>
<evidence type="ECO:0000313" key="3">
    <source>
        <dbReference type="EMBL" id="GBO09807.1"/>
    </source>
</evidence>
<evidence type="ECO:0000313" key="1">
    <source>
        <dbReference type="EMBL" id="GBN96936.1"/>
    </source>
</evidence>
<dbReference type="AlphaFoldDB" id="A0A4Y2TBX4"/>
<gene>
    <name evidence="3" type="ORF">AVEN_171885_1</name>
    <name evidence="2" type="ORF">AVEN_239013_1</name>
    <name evidence="1" type="ORF">AVEN_273967_1</name>
</gene>
<reference evidence="1 4" key="1">
    <citation type="journal article" date="2019" name="Sci. Rep.">
        <title>Orb-weaving spider Araneus ventricosus genome elucidates the spidroin gene catalogue.</title>
        <authorList>
            <person name="Kono N."/>
            <person name="Nakamura H."/>
            <person name="Ohtoshi R."/>
            <person name="Moran D.A.P."/>
            <person name="Shinohara A."/>
            <person name="Yoshida Y."/>
            <person name="Fujiwara M."/>
            <person name="Mori M."/>
            <person name="Tomita M."/>
            <person name="Arakawa K."/>
        </authorList>
    </citation>
    <scope>NUCLEOTIDE SEQUENCE [LARGE SCALE GENOMIC DNA]</scope>
</reference>
<dbReference type="EMBL" id="BGPR01035111">
    <property type="protein sequence ID" value="GBO09783.1"/>
    <property type="molecule type" value="Genomic_DNA"/>
</dbReference>
<accession>A0A4Y2TBX4</accession>
<keyword evidence="4" id="KW-1185">Reference proteome</keyword>
<evidence type="ECO:0000313" key="2">
    <source>
        <dbReference type="EMBL" id="GBO09783.1"/>
    </source>
</evidence>
<organism evidence="1 4">
    <name type="scientific">Araneus ventricosus</name>
    <name type="common">Orbweaver spider</name>
    <name type="synonym">Epeira ventricosa</name>
    <dbReference type="NCBI Taxonomy" id="182803"/>
    <lineage>
        <taxon>Eukaryota</taxon>
        <taxon>Metazoa</taxon>
        <taxon>Ecdysozoa</taxon>
        <taxon>Arthropoda</taxon>
        <taxon>Chelicerata</taxon>
        <taxon>Arachnida</taxon>
        <taxon>Araneae</taxon>
        <taxon>Araneomorphae</taxon>
        <taxon>Entelegynae</taxon>
        <taxon>Araneoidea</taxon>
        <taxon>Araneidae</taxon>
        <taxon>Araneus</taxon>
    </lineage>
</organism>
<proteinExistence type="predicted"/>
<evidence type="ECO:0000313" key="4">
    <source>
        <dbReference type="Proteomes" id="UP000499080"/>
    </source>
</evidence>
<dbReference type="EMBL" id="BGPR01035128">
    <property type="protein sequence ID" value="GBO09807.1"/>
    <property type="molecule type" value="Genomic_DNA"/>
</dbReference>
<dbReference type="EMBL" id="BGPR01026880">
    <property type="protein sequence ID" value="GBN96936.1"/>
    <property type="molecule type" value="Genomic_DNA"/>
</dbReference>
<comment type="caution">
    <text evidence="1">The sequence shown here is derived from an EMBL/GenBank/DDBJ whole genome shotgun (WGS) entry which is preliminary data.</text>
</comment>